<dbReference type="PANTHER" id="PTHR36812:SF9">
    <property type="entry name" value="MYB-LIKE PROTEIN X ISOFORM X1"/>
    <property type="match status" value="1"/>
</dbReference>
<evidence type="ECO:0000313" key="5">
    <source>
        <dbReference type="EnsemblProtists" id="EKX34802"/>
    </source>
</evidence>
<dbReference type="EnsemblProtists" id="EKX34802">
    <property type="protein sequence ID" value="EKX34802"/>
    <property type="gene ID" value="GUITHDRAFT_146916"/>
</dbReference>
<dbReference type="PaxDb" id="55529-EKX34802"/>
<sequence>MSSKGQSKGKAAPTHRVRTKMPDVFESQGVMFTAFEQSQYDETFDVSYGWEFKDWFKTVTSSEESKQHNHVFFVKKSPITEKCFPCFDMVPPAAFTLKHNIQKLQCPEKYKEKEFQARCILCGLDGDRAHKGCSMALVTRTLTRKDKSFSVESLKYPTEIKKFFGFSLCSPHANQLDDCCNAVLINIVKQCMKSHSDVLVDTLVFRKHNDVFVKDIPKRTKQNKLKEQDKQQEAPKEPAEKDKQQEAPKEPAKKDKQQEPPKEPAKKDKQQEPPKEPAEKDKQQEAPKELAEKDKQQEPPKEPAKKDKQQEAPKEPAKKDKQQEPPKEPAKKDKQQEPPKEPAKKDKQQKAISESASKDDEIFDNALNVIMRMKNKLKDNSIEQEKEELIKESRELKRKLEQVTQEYNKLQKVTDSVIKKSDEMNNFLRAKYRQSLEQNKHVAHDLDKFRDCIKQSKGSITVVIKAYLQNTLLGMWPIAYDTILNLFISREREEREERRRRQEEEARQTRLISPLQLRMQAVRGVEQRREEGIRDMDGFKRMQMCRDALSAIDQRGWNRSYHQREFHNDFLRACARVFWKTDPHGQFSRDHQRILELNGWDHLAQEILVSTPRRFGKTISVSMFAAAMMFSAPGVEVSIYSTCKRISQKLLRNIQKFLYIIYEQMGVQAYKVIRMNMEEVVVQGPESRQDVRIVNSYPSKVAYNFKIYRRAGTGCDIQHELELDGNLDMSFHPDGFGDFFDTYPDESAGLPLFSDQRIFEARSSEALPPPPPADHSEEDEGSDKDNEGNTSKKEFIVFRDKGVTEYVCSNDKSLRSKQSDFFTKNNKEIRSFLSDVMNGLEFDGVFKDKDYVVIDFNRCMGIAGPIIARLHQKLLMDKDGAKCCARLISSLKQMREEDVQHSEAKIKQLECLRVCDMDFFSYLCFLLSLGCNRKIDSMEGSAIYSRHIVPCLQELTCTTQLADVDVRSIMMLGSWHMVNAFQTCCVSRKGIASIWGSVCIAEERAMEFLRSIDIICIYRGTGIKANKHLTEYRTIVQRAVWTTVNGLMGVFYKRMEDACAKIPISYMRKNQMSDVGMQSCVKLSDYLSLLPFTEYIPAGYYYFTPTEKYAFFVQGICAITTFHFDDLKPRVEIFLYVKNCKMPGTPWTIPLRFLLSKEMCTWVVDWRQFQHEIFTAVKQRRCIIMRKGKVDVNFVPEEHFVRNGKIPHDVKSYKVVSQFQTKETCMSIVGNLKLLIGKSDSMLFNIRDEANRPALTAYGSHADAVFNIMREAVKFEELGKLRVLPEESLQNDVIFTRSISALIRKLSSSTMVNHDNLISILRLTLALCDRENIGRCIYDSIRGIFEQFYSSLEFGDGSCIRLEFDEEKVHEFAILCLGADGPSEKAPLPDSHKRKEMESGTPSDKIPQQSPFKIPKLPTSNVLEQPPSKVPEQSSSKNTPAPDVPETESFIHKDDIVPCDLVEIIFLPQEEEVMETEEKGSDEPAPRENVEELTNNAEVLLQSANQIMQQKTSNEPSLKKKKPSKDDPRIEKHAAMINDFLDKLKVDDRLLKQTLFMCQTDMVFMGSDLDYWSLRSKKLEKGDPLNLQDVVVCFVQSYTMKMNKMKVGTDFRERMKSFSRDVVNDNLEFMMHSFDETMGICDYMINIARKNMKFMIIVGGVLCFLLTSIAYFMLYYIFVFPELKKRDSQETYLSVWHCLLTLFMAGGVALTFILSSSANGEQQLAFYTTLVFGLVYFCCNEIGITILRQSLTKPIPDLSPFSWDDAMMRKEKFRRHDEEESFWQLMEMASYEPVINVSFSTIQAMCLSRDIDVVVDKKPSIPGFKKFLNMYYKPFLAHCIRSFFVCGFAAVRFRRLASGDIVPECLPLGSFRWTVVANPMRRDGQGNEGSGADNIKPDAQEPASRKTYLPKFTPRESDESKMLRYKITVLTGNVKENEVYVYEFVQPTFNVSGNSRFYATVSSPMAGLIHEYRDLREARARRSMADAWNTRAHVVCSLKDSKIPTDQPRENFLATQLTLPAVRAEHNLFLASLAEEEGMQARKVTEQIEEEFLENSGNHPPLLHILPKNYDSQMLGQLNPVEDISLLYNQWTNSVFQLFKIPPKMMIGNLGLTKEAGMNQRIFSAEMQQLCMHLRALAGNVYSIIYGEEDPHRVNFVIQPAPKIDVESIEDLKMLFEIGSIKPSTAAKLTSLRV</sequence>
<feature type="region of interest" description="Disordered" evidence="2">
    <location>
        <begin position="763"/>
        <end position="790"/>
    </location>
</feature>
<dbReference type="HOGENOM" id="CLU_231291_0_0_1"/>
<dbReference type="EMBL" id="JH993102">
    <property type="protein sequence ID" value="EKX34802.1"/>
    <property type="molecule type" value="Genomic_DNA"/>
</dbReference>
<feature type="region of interest" description="Disordered" evidence="2">
    <location>
        <begin position="1384"/>
        <end position="1452"/>
    </location>
</feature>
<reference evidence="6" key="2">
    <citation type="submission" date="2012-11" db="EMBL/GenBank/DDBJ databases">
        <authorList>
            <person name="Kuo A."/>
            <person name="Curtis B.A."/>
            <person name="Tanifuji G."/>
            <person name="Burki F."/>
            <person name="Gruber A."/>
            <person name="Irimia M."/>
            <person name="Maruyama S."/>
            <person name="Arias M.C."/>
            <person name="Ball S.G."/>
            <person name="Gile G.H."/>
            <person name="Hirakawa Y."/>
            <person name="Hopkins J.F."/>
            <person name="Rensing S.A."/>
            <person name="Schmutz J."/>
            <person name="Symeonidi A."/>
            <person name="Elias M."/>
            <person name="Eveleigh R.J."/>
            <person name="Herman E.K."/>
            <person name="Klute M.J."/>
            <person name="Nakayama T."/>
            <person name="Obornik M."/>
            <person name="Reyes-Prieto A."/>
            <person name="Armbrust E.V."/>
            <person name="Aves S.J."/>
            <person name="Beiko R.G."/>
            <person name="Coutinho P."/>
            <person name="Dacks J.B."/>
            <person name="Durnford D.G."/>
            <person name="Fast N.M."/>
            <person name="Green B.R."/>
            <person name="Grisdale C."/>
            <person name="Hempe F."/>
            <person name="Henrissat B."/>
            <person name="Hoppner M.P."/>
            <person name="Ishida K.-I."/>
            <person name="Kim E."/>
            <person name="Koreny L."/>
            <person name="Kroth P.G."/>
            <person name="Liu Y."/>
            <person name="Malik S.-B."/>
            <person name="Maier U.G."/>
            <person name="McRose D."/>
            <person name="Mock T."/>
            <person name="Neilson J.A."/>
            <person name="Onodera N.T."/>
            <person name="Poole A.M."/>
            <person name="Pritham E.J."/>
            <person name="Richards T.A."/>
            <person name="Rocap G."/>
            <person name="Roy S.W."/>
            <person name="Sarai C."/>
            <person name="Schaack S."/>
            <person name="Shirato S."/>
            <person name="Slamovits C.H."/>
            <person name="Spencer D.F."/>
            <person name="Suzuki S."/>
            <person name="Worden A.Z."/>
            <person name="Zauner S."/>
            <person name="Barry K."/>
            <person name="Bell C."/>
            <person name="Bharti A.K."/>
            <person name="Crow J.A."/>
            <person name="Grimwood J."/>
            <person name="Kramer R."/>
            <person name="Lindquist E."/>
            <person name="Lucas S."/>
            <person name="Salamov A."/>
            <person name="McFadden G.I."/>
            <person name="Lane C.E."/>
            <person name="Keeling P.J."/>
            <person name="Gray M.W."/>
            <person name="Grigoriev I.V."/>
            <person name="Archibald J.M."/>
        </authorList>
    </citation>
    <scope>NUCLEOTIDE SEQUENCE</scope>
    <source>
        <strain evidence="6">CCMP2712</strain>
    </source>
</reference>
<feature type="coiled-coil region" evidence="1">
    <location>
        <begin position="379"/>
        <end position="413"/>
    </location>
</feature>
<proteinExistence type="predicted"/>
<evidence type="ECO:0000256" key="3">
    <source>
        <dbReference type="SAM" id="Phobius"/>
    </source>
</evidence>
<evidence type="ECO:0000256" key="1">
    <source>
        <dbReference type="SAM" id="Coils"/>
    </source>
</evidence>
<accession>L1IFH4</accession>
<gene>
    <name evidence="4" type="ORF">GUITHDRAFT_146916</name>
</gene>
<protein>
    <submittedName>
        <fullName evidence="4 5">Uncharacterized protein</fullName>
    </submittedName>
</protein>
<feature type="region of interest" description="Disordered" evidence="2">
    <location>
        <begin position="221"/>
        <end position="359"/>
    </location>
</feature>
<keyword evidence="3" id="KW-1133">Transmembrane helix</keyword>
<feature type="transmembrane region" description="Helical" evidence="3">
    <location>
        <begin position="1726"/>
        <end position="1747"/>
    </location>
</feature>
<dbReference type="GeneID" id="17291544"/>
<organism evidence="4">
    <name type="scientific">Guillardia theta (strain CCMP2712)</name>
    <name type="common">Cryptophyte</name>
    <dbReference type="NCBI Taxonomy" id="905079"/>
    <lineage>
        <taxon>Eukaryota</taxon>
        <taxon>Cryptophyceae</taxon>
        <taxon>Pyrenomonadales</taxon>
        <taxon>Geminigeraceae</taxon>
        <taxon>Guillardia</taxon>
    </lineage>
</organism>
<feature type="region of interest" description="Disordered" evidence="2">
    <location>
        <begin position="1509"/>
        <end position="1529"/>
    </location>
</feature>
<feature type="region of interest" description="Disordered" evidence="2">
    <location>
        <begin position="1882"/>
        <end position="1906"/>
    </location>
</feature>
<keyword evidence="3" id="KW-0472">Membrane</keyword>
<keyword evidence="6" id="KW-1185">Reference proteome</keyword>
<feature type="compositionally biased region" description="Basic and acidic residues" evidence="2">
    <location>
        <begin position="221"/>
        <end position="349"/>
    </location>
</feature>
<evidence type="ECO:0000313" key="6">
    <source>
        <dbReference type="Proteomes" id="UP000011087"/>
    </source>
</evidence>
<dbReference type="RefSeq" id="XP_005821782.1">
    <property type="nucleotide sequence ID" value="XM_005821725.1"/>
</dbReference>
<feature type="transmembrane region" description="Helical" evidence="3">
    <location>
        <begin position="1691"/>
        <end position="1714"/>
    </location>
</feature>
<feature type="compositionally biased region" description="Polar residues" evidence="2">
    <location>
        <begin position="1400"/>
        <end position="1411"/>
    </location>
</feature>
<name>L1IFH4_GUITC</name>
<feature type="transmembrane region" description="Helical" evidence="3">
    <location>
        <begin position="1835"/>
        <end position="1853"/>
    </location>
</feature>
<keyword evidence="1" id="KW-0175">Coiled coil</keyword>
<dbReference type="KEGG" id="gtt:GUITHDRAFT_146916"/>
<dbReference type="Proteomes" id="UP000011087">
    <property type="component" value="Unassembled WGS sequence"/>
</dbReference>
<reference evidence="4 6" key="1">
    <citation type="journal article" date="2012" name="Nature">
        <title>Algal genomes reveal evolutionary mosaicism and the fate of nucleomorphs.</title>
        <authorList>
            <consortium name="DOE Joint Genome Institute"/>
            <person name="Curtis B.A."/>
            <person name="Tanifuji G."/>
            <person name="Burki F."/>
            <person name="Gruber A."/>
            <person name="Irimia M."/>
            <person name="Maruyama S."/>
            <person name="Arias M.C."/>
            <person name="Ball S.G."/>
            <person name="Gile G.H."/>
            <person name="Hirakawa Y."/>
            <person name="Hopkins J.F."/>
            <person name="Kuo A."/>
            <person name="Rensing S.A."/>
            <person name="Schmutz J."/>
            <person name="Symeonidi A."/>
            <person name="Elias M."/>
            <person name="Eveleigh R.J."/>
            <person name="Herman E.K."/>
            <person name="Klute M.J."/>
            <person name="Nakayama T."/>
            <person name="Obornik M."/>
            <person name="Reyes-Prieto A."/>
            <person name="Armbrust E.V."/>
            <person name="Aves S.J."/>
            <person name="Beiko R.G."/>
            <person name="Coutinho P."/>
            <person name="Dacks J.B."/>
            <person name="Durnford D.G."/>
            <person name="Fast N.M."/>
            <person name="Green B.R."/>
            <person name="Grisdale C.J."/>
            <person name="Hempel F."/>
            <person name="Henrissat B."/>
            <person name="Hoppner M.P."/>
            <person name="Ishida K."/>
            <person name="Kim E."/>
            <person name="Koreny L."/>
            <person name="Kroth P.G."/>
            <person name="Liu Y."/>
            <person name="Malik S.B."/>
            <person name="Maier U.G."/>
            <person name="McRose D."/>
            <person name="Mock T."/>
            <person name="Neilson J.A."/>
            <person name="Onodera N.T."/>
            <person name="Poole A.M."/>
            <person name="Pritham E.J."/>
            <person name="Richards T.A."/>
            <person name="Rocap G."/>
            <person name="Roy S.W."/>
            <person name="Sarai C."/>
            <person name="Schaack S."/>
            <person name="Shirato S."/>
            <person name="Slamovits C.H."/>
            <person name="Spencer D.F."/>
            <person name="Suzuki S."/>
            <person name="Worden A.Z."/>
            <person name="Zauner S."/>
            <person name="Barry K."/>
            <person name="Bell C."/>
            <person name="Bharti A.K."/>
            <person name="Crow J.A."/>
            <person name="Grimwood J."/>
            <person name="Kramer R."/>
            <person name="Lindquist E."/>
            <person name="Lucas S."/>
            <person name="Salamov A."/>
            <person name="McFadden G.I."/>
            <person name="Lane C.E."/>
            <person name="Keeling P.J."/>
            <person name="Gray M.W."/>
            <person name="Grigoriev I.V."/>
            <person name="Archibald J.M."/>
        </authorList>
    </citation>
    <scope>NUCLEOTIDE SEQUENCE</scope>
    <source>
        <strain evidence="4 6">CCMP2712</strain>
    </source>
</reference>
<keyword evidence="3" id="KW-0812">Transmembrane</keyword>
<reference evidence="5" key="3">
    <citation type="submission" date="2015-06" db="UniProtKB">
        <authorList>
            <consortium name="EnsemblProtists"/>
        </authorList>
    </citation>
    <scope>IDENTIFICATION</scope>
</reference>
<dbReference type="PANTHER" id="PTHR36812">
    <property type="entry name" value="NEUROFILAMENT TRIPLET M PROTEIN-LIKE PROTEIN"/>
    <property type="match status" value="1"/>
</dbReference>
<feature type="transmembrane region" description="Helical" evidence="3">
    <location>
        <begin position="1654"/>
        <end position="1679"/>
    </location>
</feature>
<evidence type="ECO:0000256" key="2">
    <source>
        <dbReference type="SAM" id="MobiDB-lite"/>
    </source>
</evidence>
<evidence type="ECO:0000313" key="4">
    <source>
        <dbReference type="EMBL" id="EKX34802.1"/>
    </source>
</evidence>